<keyword evidence="4" id="KW-1185">Reference proteome</keyword>
<proteinExistence type="predicted"/>
<reference evidence="2" key="3">
    <citation type="submission" date="2020-06" db="EMBL/GenBank/DDBJ databases">
        <title>Helianthus annuus Genome sequencing and assembly Release 2.</title>
        <authorList>
            <person name="Gouzy J."/>
            <person name="Langlade N."/>
            <person name="Munos S."/>
        </authorList>
    </citation>
    <scope>NUCLEOTIDE SEQUENCE</scope>
    <source>
        <tissue evidence="2">Leaves</tissue>
    </source>
</reference>
<evidence type="ECO:0000313" key="3">
    <source>
        <dbReference type="EMBL" id="OTG07902.1"/>
    </source>
</evidence>
<accession>A0A251TB80</accession>
<dbReference type="AlphaFoldDB" id="A0A251TB80"/>
<organism evidence="3 4">
    <name type="scientific">Helianthus annuus</name>
    <name type="common">Common sunflower</name>
    <dbReference type="NCBI Taxonomy" id="4232"/>
    <lineage>
        <taxon>Eukaryota</taxon>
        <taxon>Viridiplantae</taxon>
        <taxon>Streptophyta</taxon>
        <taxon>Embryophyta</taxon>
        <taxon>Tracheophyta</taxon>
        <taxon>Spermatophyta</taxon>
        <taxon>Magnoliopsida</taxon>
        <taxon>eudicotyledons</taxon>
        <taxon>Gunneridae</taxon>
        <taxon>Pentapetalae</taxon>
        <taxon>asterids</taxon>
        <taxon>campanulids</taxon>
        <taxon>Asterales</taxon>
        <taxon>Asteraceae</taxon>
        <taxon>Asteroideae</taxon>
        <taxon>Heliantheae alliance</taxon>
        <taxon>Heliantheae</taxon>
        <taxon>Helianthus</taxon>
    </lineage>
</organism>
<protein>
    <submittedName>
        <fullName evidence="3">Uncharacterized protein</fullName>
    </submittedName>
</protein>
<reference evidence="2 4" key="1">
    <citation type="journal article" date="2017" name="Nature">
        <title>The sunflower genome provides insights into oil metabolism, flowering and Asterid evolution.</title>
        <authorList>
            <person name="Badouin H."/>
            <person name="Gouzy J."/>
            <person name="Grassa C.J."/>
            <person name="Murat F."/>
            <person name="Staton S.E."/>
            <person name="Cottret L."/>
            <person name="Lelandais-Briere C."/>
            <person name="Owens G.L."/>
            <person name="Carrere S."/>
            <person name="Mayjonade B."/>
            <person name="Legrand L."/>
            <person name="Gill N."/>
            <person name="Kane N.C."/>
            <person name="Bowers J.E."/>
            <person name="Hubner S."/>
            <person name="Bellec A."/>
            <person name="Berard A."/>
            <person name="Berges H."/>
            <person name="Blanchet N."/>
            <person name="Boniface M.C."/>
            <person name="Brunel D."/>
            <person name="Catrice O."/>
            <person name="Chaidir N."/>
            <person name="Claudel C."/>
            <person name="Donnadieu C."/>
            <person name="Faraut T."/>
            <person name="Fievet G."/>
            <person name="Helmstetter N."/>
            <person name="King M."/>
            <person name="Knapp S.J."/>
            <person name="Lai Z."/>
            <person name="Le Paslier M.C."/>
            <person name="Lippi Y."/>
            <person name="Lorenzon L."/>
            <person name="Mandel J.R."/>
            <person name="Marage G."/>
            <person name="Marchand G."/>
            <person name="Marquand E."/>
            <person name="Bret-Mestries E."/>
            <person name="Morien E."/>
            <person name="Nambeesan S."/>
            <person name="Nguyen T."/>
            <person name="Pegot-Espagnet P."/>
            <person name="Pouilly N."/>
            <person name="Raftis F."/>
            <person name="Sallet E."/>
            <person name="Schiex T."/>
            <person name="Thomas J."/>
            <person name="Vandecasteele C."/>
            <person name="Vares D."/>
            <person name="Vear F."/>
            <person name="Vautrin S."/>
            <person name="Crespi M."/>
            <person name="Mangin B."/>
            <person name="Burke J.M."/>
            <person name="Salse J."/>
            <person name="Munos S."/>
            <person name="Vincourt P."/>
            <person name="Rieseberg L.H."/>
            <person name="Langlade N.B."/>
        </authorList>
    </citation>
    <scope>NUCLEOTIDE SEQUENCE [LARGE SCALE GENOMIC DNA]</scope>
    <source>
        <strain evidence="4">cv. SF193</strain>
        <tissue evidence="2">Leaves</tissue>
    </source>
</reference>
<feature type="compositionally biased region" description="Basic residues" evidence="1">
    <location>
        <begin position="43"/>
        <end position="58"/>
    </location>
</feature>
<dbReference type="EMBL" id="MNCJ02000326">
    <property type="protein sequence ID" value="KAF5781444.1"/>
    <property type="molecule type" value="Genomic_DNA"/>
</dbReference>
<name>A0A251TB80_HELAN</name>
<reference evidence="3" key="2">
    <citation type="submission" date="2017-02" db="EMBL/GenBank/DDBJ databases">
        <title>Sunflower complete genome.</title>
        <authorList>
            <person name="Langlade N."/>
            <person name="Munos S."/>
        </authorList>
    </citation>
    <scope>NUCLEOTIDE SEQUENCE [LARGE SCALE GENOMIC DNA]</scope>
    <source>
        <tissue evidence="3">Leaves</tissue>
    </source>
</reference>
<evidence type="ECO:0000313" key="4">
    <source>
        <dbReference type="Proteomes" id="UP000215914"/>
    </source>
</evidence>
<evidence type="ECO:0000256" key="1">
    <source>
        <dbReference type="SAM" id="MobiDB-lite"/>
    </source>
</evidence>
<evidence type="ECO:0000313" key="2">
    <source>
        <dbReference type="EMBL" id="KAF5781444.1"/>
    </source>
</evidence>
<dbReference type="Proteomes" id="UP000215914">
    <property type="component" value="Chromosome 11"/>
</dbReference>
<dbReference type="Gramene" id="mRNA:HanXRQr2_Chr11g0483741">
    <property type="protein sequence ID" value="CDS:HanXRQr2_Chr11g0483741.1"/>
    <property type="gene ID" value="HanXRQr2_Chr11g0483741"/>
</dbReference>
<dbReference type="InParanoid" id="A0A251TB80"/>
<sequence>MQSICLLRFLGALKAEKTKHGSSLSLSPVSVSLSVFLWDERGRRRRQRRRHRSRHRTSRPNPSLGNPRVPTVVVTKNPAPAKIETEPLGFRRRRTPAVGLWPSRLFGFGLR</sequence>
<feature type="region of interest" description="Disordered" evidence="1">
    <location>
        <begin position="42"/>
        <end position="88"/>
    </location>
</feature>
<gene>
    <name evidence="3" type="ORF">HannXRQ_Chr11g0335711</name>
    <name evidence="2" type="ORF">HanXRQr2_Chr11g0483741</name>
</gene>
<dbReference type="EMBL" id="CM007900">
    <property type="protein sequence ID" value="OTG07902.1"/>
    <property type="molecule type" value="Genomic_DNA"/>
</dbReference>